<feature type="transmembrane region" description="Helical" evidence="2">
    <location>
        <begin position="117"/>
        <end position="138"/>
    </location>
</feature>
<dbReference type="InterPro" id="IPR021517">
    <property type="entry name" value="DUF3180"/>
</dbReference>
<feature type="compositionally biased region" description="Basic and acidic residues" evidence="1">
    <location>
        <begin position="149"/>
        <end position="164"/>
    </location>
</feature>
<keyword evidence="2" id="KW-0472">Membrane</keyword>
<protein>
    <submittedName>
        <fullName evidence="3">Unannotated protein</fullName>
    </submittedName>
</protein>
<evidence type="ECO:0000313" key="3">
    <source>
        <dbReference type="EMBL" id="CAB4741785.1"/>
    </source>
</evidence>
<sequence length="176" mass="18079">MTPTRIRLLAGLAVIAAAIGWGAVTLVEGRSGRVIPVPWLAGVAMWFLALALLVWTILSRPRLQRKPGSRPLPPLVAARTAALAMAASRTGSLVAGFYAGIAIGTLPSRATEAGGDALSAALATAVGSLALVATALWLEHLCRLPLDGDREKPGRGGAVERRPEPGGTVARIGSQP</sequence>
<feature type="transmembrane region" description="Helical" evidence="2">
    <location>
        <begin position="80"/>
        <end position="105"/>
    </location>
</feature>
<keyword evidence="2" id="KW-1133">Transmembrane helix</keyword>
<evidence type="ECO:0000256" key="2">
    <source>
        <dbReference type="SAM" id="Phobius"/>
    </source>
</evidence>
<organism evidence="3">
    <name type="scientific">freshwater metagenome</name>
    <dbReference type="NCBI Taxonomy" id="449393"/>
    <lineage>
        <taxon>unclassified sequences</taxon>
        <taxon>metagenomes</taxon>
        <taxon>ecological metagenomes</taxon>
    </lineage>
</organism>
<name>A0A6J6T494_9ZZZZ</name>
<gene>
    <name evidence="3" type="ORF">UFOPK2810_00369</name>
</gene>
<dbReference type="EMBL" id="CAEZYZ010000041">
    <property type="protein sequence ID" value="CAB4741785.1"/>
    <property type="molecule type" value="Genomic_DNA"/>
</dbReference>
<dbReference type="AlphaFoldDB" id="A0A6J6T494"/>
<evidence type="ECO:0000256" key="1">
    <source>
        <dbReference type="SAM" id="MobiDB-lite"/>
    </source>
</evidence>
<feature type="transmembrane region" description="Helical" evidence="2">
    <location>
        <begin position="39"/>
        <end position="59"/>
    </location>
</feature>
<reference evidence="3" key="1">
    <citation type="submission" date="2020-05" db="EMBL/GenBank/DDBJ databases">
        <authorList>
            <person name="Chiriac C."/>
            <person name="Salcher M."/>
            <person name="Ghai R."/>
            <person name="Kavagutti S V."/>
        </authorList>
    </citation>
    <scope>NUCLEOTIDE SEQUENCE</scope>
</reference>
<accession>A0A6J6T494</accession>
<proteinExistence type="predicted"/>
<feature type="region of interest" description="Disordered" evidence="1">
    <location>
        <begin position="149"/>
        <end position="176"/>
    </location>
</feature>
<keyword evidence="2" id="KW-0812">Transmembrane</keyword>
<dbReference type="Pfam" id="PF11377">
    <property type="entry name" value="DUF3180"/>
    <property type="match status" value="1"/>
</dbReference>